<dbReference type="SUPFAM" id="SSF53098">
    <property type="entry name" value="Ribonuclease H-like"/>
    <property type="match status" value="1"/>
</dbReference>
<dbReference type="GO" id="GO:0003676">
    <property type="term" value="F:nucleic acid binding"/>
    <property type="evidence" value="ECO:0007669"/>
    <property type="project" value="InterPro"/>
</dbReference>
<proteinExistence type="predicted"/>
<dbReference type="InterPro" id="IPR012337">
    <property type="entry name" value="RNaseH-like_sf"/>
</dbReference>
<dbReference type="EMBL" id="CAJOBI010024271">
    <property type="protein sequence ID" value="CAF4235309.1"/>
    <property type="molecule type" value="Genomic_DNA"/>
</dbReference>
<organism evidence="2 4">
    <name type="scientific">Rotaria magnacalcarata</name>
    <dbReference type="NCBI Taxonomy" id="392030"/>
    <lineage>
        <taxon>Eukaryota</taxon>
        <taxon>Metazoa</taxon>
        <taxon>Spiralia</taxon>
        <taxon>Gnathifera</taxon>
        <taxon>Rotifera</taxon>
        <taxon>Eurotatoria</taxon>
        <taxon>Bdelloidea</taxon>
        <taxon>Philodinida</taxon>
        <taxon>Philodinidae</taxon>
        <taxon>Rotaria</taxon>
    </lineage>
</organism>
<feature type="domain" description="Integrase catalytic" evidence="1">
    <location>
        <begin position="20"/>
        <end position="113"/>
    </location>
</feature>
<dbReference type="InterPro" id="IPR001584">
    <property type="entry name" value="Integrase_cat-core"/>
</dbReference>
<dbReference type="AlphaFoldDB" id="A0A8S2SQT9"/>
<reference evidence="2" key="1">
    <citation type="submission" date="2021-02" db="EMBL/GenBank/DDBJ databases">
        <authorList>
            <person name="Nowell W R."/>
        </authorList>
    </citation>
    <scope>NUCLEOTIDE SEQUENCE</scope>
</reference>
<dbReference type="InterPro" id="IPR052160">
    <property type="entry name" value="Gypsy_RT_Integrase-like"/>
</dbReference>
<dbReference type="PROSITE" id="PS50994">
    <property type="entry name" value="INTEGRASE"/>
    <property type="match status" value="1"/>
</dbReference>
<name>A0A8S2SQT9_9BILA</name>
<dbReference type="Pfam" id="PF00665">
    <property type="entry name" value="rve"/>
    <property type="match status" value="1"/>
</dbReference>
<gene>
    <name evidence="3" type="ORF">BYL167_LOCUS78951</name>
    <name evidence="2" type="ORF">SMN809_LOCUS23324</name>
</gene>
<evidence type="ECO:0000313" key="4">
    <source>
        <dbReference type="Proteomes" id="UP000676336"/>
    </source>
</evidence>
<dbReference type="EMBL" id="CAJOBH010290835">
    <property type="protein sequence ID" value="CAF5180948.1"/>
    <property type="molecule type" value="Genomic_DNA"/>
</dbReference>
<protein>
    <recommendedName>
        <fullName evidence="1">Integrase catalytic domain-containing protein</fullName>
    </recommendedName>
</protein>
<comment type="caution">
    <text evidence="2">The sequence shown here is derived from an EMBL/GenBank/DDBJ whole genome shotgun (WGS) entry which is preliminary data.</text>
</comment>
<sequence length="113" mass="12554">SCLLCSQNNPLRRKPPGALKPIKPPDGIWQLLTMDFHGPIPPTTKNGNKYIISLTDVLSKFIITKAVRDCTATTAARFLIDEVILKYGTPKCILTDNGTHFTAKMMTELLKQI</sequence>
<dbReference type="Proteomes" id="UP000681967">
    <property type="component" value="Unassembled WGS sequence"/>
</dbReference>
<dbReference type="Gene3D" id="3.30.420.10">
    <property type="entry name" value="Ribonuclease H-like superfamily/Ribonuclease H"/>
    <property type="match status" value="1"/>
</dbReference>
<feature type="non-terminal residue" evidence="2">
    <location>
        <position position="1"/>
    </location>
</feature>
<dbReference type="GO" id="GO:0015074">
    <property type="term" value="P:DNA integration"/>
    <property type="evidence" value="ECO:0007669"/>
    <property type="project" value="InterPro"/>
</dbReference>
<dbReference type="Proteomes" id="UP000676336">
    <property type="component" value="Unassembled WGS sequence"/>
</dbReference>
<evidence type="ECO:0000313" key="2">
    <source>
        <dbReference type="EMBL" id="CAF4235309.1"/>
    </source>
</evidence>
<evidence type="ECO:0000259" key="1">
    <source>
        <dbReference type="PROSITE" id="PS50994"/>
    </source>
</evidence>
<feature type="non-terminal residue" evidence="2">
    <location>
        <position position="113"/>
    </location>
</feature>
<dbReference type="PANTHER" id="PTHR47266">
    <property type="entry name" value="ENDONUCLEASE-RELATED"/>
    <property type="match status" value="1"/>
</dbReference>
<accession>A0A8S2SQT9</accession>
<evidence type="ECO:0000313" key="3">
    <source>
        <dbReference type="EMBL" id="CAF5180948.1"/>
    </source>
</evidence>
<dbReference type="InterPro" id="IPR036397">
    <property type="entry name" value="RNaseH_sf"/>
</dbReference>